<keyword evidence="3" id="KW-0175">Coiled coil</keyword>
<dbReference type="InterPro" id="IPR029787">
    <property type="entry name" value="Nucleotide_cyclase"/>
</dbReference>
<evidence type="ECO:0000256" key="4">
    <source>
        <dbReference type="SAM" id="Phobius"/>
    </source>
</evidence>
<evidence type="ECO:0000313" key="6">
    <source>
        <dbReference type="EMBL" id="SMP51059.1"/>
    </source>
</evidence>
<dbReference type="RefSeq" id="WP_283432011.1">
    <property type="nucleotide sequence ID" value="NZ_CAWLDM010000001.1"/>
</dbReference>
<keyword evidence="4" id="KW-0472">Membrane</keyword>
<dbReference type="Proteomes" id="UP001158067">
    <property type="component" value="Unassembled WGS sequence"/>
</dbReference>
<dbReference type="SMART" id="SM00267">
    <property type="entry name" value="GGDEF"/>
    <property type="match status" value="1"/>
</dbReference>
<keyword evidence="7" id="KW-1185">Reference proteome</keyword>
<dbReference type="EC" id="2.7.7.65" evidence="1"/>
<dbReference type="InterPro" id="IPR050469">
    <property type="entry name" value="Diguanylate_Cyclase"/>
</dbReference>
<evidence type="ECO:0000256" key="2">
    <source>
        <dbReference type="ARBA" id="ARBA00034247"/>
    </source>
</evidence>
<dbReference type="Pfam" id="PF00990">
    <property type="entry name" value="GGDEF"/>
    <property type="match status" value="1"/>
</dbReference>
<dbReference type="PANTHER" id="PTHR45138:SF9">
    <property type="entry name" value="DIGUANYLATE CYCLASE DGCM-RELATED"/>
    <property type="match status" value="1"/>
</dbReference>
<protein>
    <recommendedName>
        <fullName evidence="1">diguanylate cyclase</fullName>
        <ecNumber evidence="1">2.7.7.65</ecNumber>
    </recommendedName>
</protein>
<evidence type="ECO:0000256" key="1">
    <source>
        <dbReference type="ARBA" id="ARBA00012528"/>
    </source>
</evidence>
<sequence>MLSVNLFFLFAGLTLAVILLTIGYFFGRRGRKSDRREDSFLPPIADEDDRQRMVELLQSLARWTQEYSGNVSDYQANLQQISHDVRSKVKAVNQDAANALSRDSANVNDARMLSMIGEVMTANDQLQTRLLAAEKQLEEQTSQIESYLTEARTDGLTGLFNRRAFDAKLDEMFANYRGGGGSFVMILIDIDHFKVINDTHGHPVGDIVLQRIAAQLGKDVSDASIVARFGGEEFVILTELPIRIAAEKINAFRKRIADEPIVAGQISVEVTMSIGLSEPRDELVIGPIVRRADAALYCAKNRGRNRVYFDDGSGPQLFGAPEVVRT</sequence>
<organism evidence="6 7">
    <name type="scientific">Neorhodopirellula lusitana</name>
    <dbReference type="NCBI Taxonomy" id="445327"/>
    <lineage>
        <taxon>Bacteria</taxon>
        <taxon>Pseudomonadati</taxon>
        <taxon>Planctomycetota</taxon>
        <taxon>Planctomycetia</taxon>
        <taxon>Pirellulales</taxon>
        <taxon>Pirellulaceae</taxon>
        <taxon>Neorhodopirellula</taxon>
    </lineage>
</organism>
<reference evidence="6 7" key="1">
    <citation type="submission" date="2017-05" db="EMBL/GenBank/DDBJ databases">
        <authorList>
            <person name="Varghese N."/>
            <person name="Submissions S."/>
        </authorList>
    </citation>
    <scope>NUCLEOTIDE SEQUENCE [LARGE SCALE GENOMIC DNA]</scope>
    <source>
        <strain evidence="6 7">DSM 25457</strain>
    </source>
</reference>
<dbReference type="InterPro" id="IPR000160">
    <property type="entry name" value="GGDEF_dom"/>
</dbReference>
<keyword evidence="4" id="KW-0812">Transmembrane</keyword>
<gene>
    <name evidence="6" type="ORF">SAMN06265222_103216</name>
</gene>
<dbReference type="EMBL" id="FXUG01000003">
    <property type="protein sequence ID" value="SMP51059.1"/>
    <property type="molecule type" value="Genomic_DNA"/>
</dbReference>
<feature type="transmembrane region" description="Helical" evidence="4">
    <location>
        <begin position="6"/>
        <end position="26"/>
    </location>
</feature>
<evidence type="ECO:0000259" key="5">
    <source>
        <dbReference type="PROSITE" id="PS50887"/>
    </source>
</evidence>
<dbReference type="InterPro" id="IPR043128">
    <property type="entry name" value="Rev_trsase/Diguanyl_cyclase"/>
</dbReference>
<dbReference type="NCBIfam" id="TIGR00254">
    <property type="entry name" value="GGDEF"/>
    <property type="match status" value="1"/>
</dbReference>
<name>A0ABY1PXM6_9BACT</name>
<dbReference type="PROSITE" id="PS50887">
    <property type="entry name" value="GGDEF"/>
    <property type="match status" value="1"/>
</dbReference>
<dbReference type="CDD" id="cd01949">
    <property type="entry name" value="GGDEF"/>
    <property type="match status" value="1"/>
</dbReference>
<feature type="coiled-coil region" evidence="3">
    <location>
        <begin position="123"/>
        <end position="150"/>
    </location>
</feature>
<comment type="catalytic activity">
    <reaction evidence="2">
        <text>2 GTP = 3',3'-c-di-GMP + 2 diphosphate</text>
        <dbReference type="Rhea" id="RHEA:24898"/>
        <dbReference type="ChEBI" id="CHEBI:33019"/>
        <dbReference type="ChEBI" id="CHEBI:37565"/>
        <dbReference type="ChEBI" id="CHEBI:58805"/>
        <dbReference type="EC" id="2.7.7.65"/>
    </reaction>
</comment>
<proteinExistence type="predicted"/>
<dbReference type="SUPFAM" id="SSF55073">
    <property type="entry name" value="Nucleotide cyclase"/>
    <property type="match status" value="1"/>
</dbReference>
<comment type="caution">
    <text evidence="6">The sequence shown here is derived from an EMBL/GenBank/DDBJ whole genome shotgun (WGS) entry which is preliminary data.</text>
</comment>
<evidence type="ECO:0000256" key="3">
    <source>
        <dbReference type="SAM" id="Coils"/>
    </source>
</evidence>
<dbReference type="PANTHER" id="PTHR45138">
    <property type="entry name" value="REGULATORY COMPONENTS OF SENSORY TRANSDUCTION SYSTEM"/>
    <property type="match status" value="1"/>
</dbReference>
<dbReference type="Gene3D" id="3.30.70.270">
    <property type="match status" value="1"/>
</dbReference>
<accession>A0ABY1PXM6</accession>
<evidence type="ECO:0000313" key="7">
    <source>
        <dbReference type="Proteomes" id="UP001158067"/>
    </source>
</evidence>
<feature type="domain" description="GGDEF" evidence="5">
    <location>
        <begin position="181"/>
        <end position="312"/>
    </location>
</feature>
<keyword evidence="4" id="KW-1133">Transmembrane helix</keyword>